<dbReference type="InterPro" id="IPR017695">
    <property type="entry name" value="Se-dep_Mo_hydrolase_YqeB"/>
</dbReference>
<evidence type="ECO:0000313" key="1">
    <source>
        <dbReference type="EMBL" id="PWE87705.1"/>
    </source>
</evidence>
<dbReference type="Proteomes" id="UP000245288">
    <property type="component" value="Unassembled WGS sequence"/>
</dbReference>
<dbReference type="RefSeq" id="WP_109214715.1">
    <property type="nucleotide sequence ID" value="NZ_JBGLFH010000006.1"/>
</dbReference>
<accession>A0A2V1JW45</accession>
<comment type="caution">
    <text evidence="1">The sequence shown here is derived from an EMBL/GenBank/DDBJ whole genome shotgun (WGS) entry which is preliminary data.</text>
</comment>
<dbReference type="AlphaFoldDB" id="A0A2V1JW45"/>
<dbReference type="Gene3D" id="3.40.630.10">
    <property type="entry name" value="Zn peptidases"/>
    <property type="match status" value="1"/>
</dbReference>
<organism evidence="1 2">
    <name type="scientific">Eubacterium ramulus</name>
    <dbReference type="NCBI Taxonomy" id="39490"/>
    <lineage>
        <taxon>Bacteria</taxon>
        <taxon>Bacillati</taxon>
        <taxon>Bacillota</taxon>
        <taxon>Clostridia</taxon>
        <taxon>Eubacteriales</taxon>
        <taxon>Eubacteriaceae</taxon>
        <taxon>Eubacterium</taxon>
    </lineage>
</organism>
<dbReference type="OrthoDB" id="9804366at2"/>
<reference evidence="1 2" key="1">
    <citation type="submission" date="2014-09" db="EMBL/GenBank/DDBJ databases">
        <title>Butyrate-producing bacteria isolated from human gut.</title>
        <authorList>
            <person name="Zhang Q."/>
            <person name="Zhao L."/>
        </authorList>
    </citation>
    <scope>NUCLEOTIDE SEQUENCE [LARGE SCALE GENOMIC DNA]</scope>
    <source>
        <strain evidence="1 2">21</strain>
    </source>
</reference>
<protein>
    <submittedName>
        <fullName evidence="1">Molybdenum hydroxylase</fullName>
    </submittedName>
</protein>
<dbReference type="EMBL" id="JRFU01000022">
    <property type="protein sequence ID" value="PWE87705.1"/>
    <property type="molecule type" value="Genomic_DNA"/>
</dbReference>
<keyword evidence="2" id="KW-1185">Reference proteome</keyword>
<name>A0A2V1JW45_EUBRA</name>
<gene>
    <name evidence="1" type="ORF">LG34_02540</name>
</gene>
<sequence>MKDLIIVRGGGDIATGTIYKLKKCGFSVLILEIAHPSAIRRNVAFSEAVYEEHSKVEDMECFLAKDEDEAEHFLKEDKLTMLIDPKGNCLKRFKPVVVVDAILAKKNLGTTRDMAPITIALGPGFTAGQDCDAVVETMRGHKLGRVIYEGKAIANTSVPGMIGGYAAERVIHAPAAGILHNIAKITDIVEEGQPIAWIEETDGTRTEVPASLSGLLRGLIREGYPVTKGFKMADIDPRLNEYENCFTISDKARCIAGGVVEAYFVLKQQLEK</sequence>
<evidence type="ECO:0000313" key="2">
    <source>
        <dbReference type="Proteomes" id="UP000245288"/>
    </source>
</evidence>
<proteinExistence type="predicted"/>
<dbReference type="NCBIfam" id="TIGR03309">
    <property type="entry name" value="matur_yqeB"/>
    <property type="match status" value="1"/>
</dbReference>